<accession>A0A1C7N3A4</accession>
<dbReference type="Proteomes" id="UP000093000">
    <property type="component" value="Unassembled WGS sequence"/>
</dbReference>
<comment type="caution">
    <text evidence="7">The sequence shown here is derived from an EMBL/GenBank/DDBJ whole genome shotgun (WGS) entry which is preliminary data.</text>
</comment>
<feature type="transmembrane region" description="Helical" evidence="5">
    <location>
        <begin position="96"/>
        <end position="116"/>
    </location>
</feature>
<feature type="transmembrane region" description="Helical" evidence="5">
    <location>
        <begin position="304"/>
        <end position="322"/>
    </location>
</feature>
<dbReference type="AlphaFoldDB" id="A0A1C7N3A4"/>
<feature type="domain" description="EamA" evidence="6">
    <location>
        <begin position="209"/>
        <end position="345"/>
    </location>
</feature>
<feature type="transmembrane region" description="Helical" evidence="5">
    <location>
        <begin position="128"/>
        <end position="149"/>
    </location>
</feature>
<dbReference type="SUPFAM" id="SSF103481">
    <property type="entry name" value="Multidrug resistance efflux transporter EmrE"/>
    <property type="match status" value="2"/>
</dbReference>
<name>A0A1C7N3A4_9FUNG</name>
<feature type="transmembrane region" description="Helical" evidence="5">
    <location>
        <begin position="272"/>
        <end position="292"/>
    </location>
</feature>
<proteinExistence type="predicted"/>
<dbReference type="EMBL" id="LUGH01000717">
    <property type="protein sequence ID" value="OBZ83129.1"/>
    <property type="molecule type" value="Genomic_DNA"/>
</dbReference>
<dbReference type="InParanoid" id="A0A1C7N3A4"/>
<feature type="transmembrane region" description="Helical" evidence="5">
    <location>
        <begin position="328"/>
        <end position="351"/>
    </location>
</feature>
<dbReference type="GO" id="GO:0016020">
    <property type="term" value="C:membrane"/>
    <property type="evidence" value="ECO:0007669"/>
    <property type="project" value="UniProtKB-SubCell"/>
</dbReference>
<evidence type="ECO:0000256" key="5">
    <source>
        <dbReference type="SAM" id="Phobius"/>
    </source>
</evidence>
<evidence type="ECO:0000259" key="6">
    <source>
        <dbReference type="Pfam" id="PF00892"/>
    </source>
</evidence>
<dbReference type="PANTHER" id="PTHR22911">
    <property type="entry name" value="ACYL-MALONYL CONDENSING ENZYME-RELATED"/>
    <property type="match status" value="1"/>
</dbReference>
<keyword evidence="2 5" id="KW-0812">Transmembrane</keyword>
<protein>
    <submittedName>
        <fullName evidence="7">Solute carrier family 35 member G1</fullName>
    </submittedName>
</protein>
<evidence type="ECO:0000256" key="4">
    <source>
        <dbReference type="ARBA" id="ARBA00023136"/>
    </source>
</evidence>
<dbReference type="PANTHER" id="PTHR22911:SF6">
    <property type="entry name" value="SOLUTE CARRIER FAMILY 35 MEMBER G1"/>
    <property type="match status" value="1"/>
</dbReference>
<sequence>MTSNSEGNLNPVPSSVIIVNESTPLISQDQQLAGGHLHMDTAFSLSRCLSLSSEEPVREKQVVGLALLVSSSFLFTGVSIMVKVLDKLGYPSFQIVLARACVQLSLGLIGCLVSRVHPLGEKGVRKWILVRALFSSIALILFFSSLTQLTLIEATAPIFKVIIGSVVLSEGFSTLEAVYSIMSCVGVVLIARSSPSPISVDEDEYQRSFAIACALAASLLSAMAYTTVKKLNQSVHLLVHCVYFGCVTLGLCMPVMVFGLQDFKLPHQIKNYDLGIMMALGSLAFLGQYAINTGLRMSPSGPTTVIRMTDIVFAFLFGIALFKEVPSLSTIFGTLLIICMTTCINMYGWHLQELKIAEIRRRKSRERLVQQQQRN</sequence>
<evidence type="ECO:0000256" key="2">
    <source>
        <dbReference type="ARBA" id="ARBA00022692"/>
    </source>
</evidence>
<evidence type="ECO:0000313" key="8">
    <source>
        <dbReference type="Proteomes" id="UP000093000"/>
    </source>
</evidence>
<evidence type="ECO:0000313" key="7">
    <source>
        <dbReference type="EMBL" id="OBZ83129.1"/>
    </source>
</evidence>
<reference evidence="7 8" key="1">
    <citation type="submission" date="2016-03" db="EMBL/GenBank/DDBJ databases">
        <title>Choanephora cucurbitarum.</title>
        <authorList>
            <person name="Min B."/>
            <person name="Park H."/>
            <person name="Park J.-H."/>
            <person name="Shin H.-D."/>
            <person name="Choi I.-G."/>
        </authorList>
    </citation>
    <scope>NUCLEOTIDE SEQUENCE [LARGE SCALE GENOMIC DNA]</scope>
    <source>
        <strain evidence="7 8">KUS-F28377</strain>
    </source>
</reference>
<evidence type="ECO:0000256" key="1">
    <source>
        <dbReference type="ARBA" id="ARBA00004141"/>
    </source>
</evidence>
<dbReference type="InterPro" id="IPR037185">
    <property type="entry name" value="EmrE-like"/>
</dbReference>
<dbReference type="InterPro" id="IPR000620">
    <property type="entry name" value="EamA_dom"/>
</dbReference>
<keyword evidence="8" id="KW-1185">Reference proteome</keyword>
<keyword evidence="4 5" id="KW-0472">Membrane</keyword>
<feature type="transmembrane region" description="Helical" evidence="5">
    <location>
        <begin position="235"/>
        <end position="260"/>
    </location>
</feature>
<keyword evidence="3 5" id="KW-1133">Transmembrane helix</keyword>
<organism evidence="7 8">
    <name type="scientific">Choanephora cucurbitarum</name>
    <dbReference type="NCBI Taxonomy" id="101091"/>
    <lineage>
        <taxon>Eukaryota</taxon>
        <taxon>Fungi</taxon>
        <taxon>Fungi incertae sedis</taxon>
        <taxon>Mucoromycota</taxon>
        <taxon>Mucoromycotina</taxon>
        <taxon>Mucoromycetes</taxon>
        <taxon>Mucorales</taxon>
        <taxon>Mucorineae</taxon>
        <taxon>Choanephoraceae</taxon>
        <taxon>Choanephoroideae</taxon>
        <taxon>Choanephora</taxon>
    </lineage>
</organism>
<comment type="subcellular location">
    <subcellularLocation>
        <location evidence="1">Membrane</location>
        <topology evidence="1">Multi-pass membrane protein</topology>
    </subcellularLocation>
</comment>
<gene>
    <name evidence="7" type="primary">SLC35G1</name>
    <name evidence="7" type="ORF">A0J61_08823</name>
</gene>
<dbReference type="OrthoDB" id="306876at2759"/>
<dbReference type="Pfam" id="PF00892">
    <property type="entry name" value="EamA"/>
    <property type="match status" value="1"/>
</dbReference>
<feature type="transmembrane region" description="Helical" evidence="5">
    <location>
        <begin position="209"/>
        <end position="228"/>
    </location>
</feature>
<feature type="transmembrane region" description="Helical" evidence="5">
    <location>
        <begin position="62"/>
        <end position="84"/>
    </location>
</feature>
<evidence type="ECO:0000256" key="3">
    <source>
        <dbReference type="ARBA" id="ARBA00022989"/>
    </source>
</evidence>
<dbReference type="STRING" id="101091.A0A1C7N3A4"/>